<feature type="chain" id="PRO_5007281677" description="DUF1513 domain-containing protein" evidence="1">
    <location>
        <begin position="25"/>
        <end position="362"/>
    </location>
</feature>
<dbReference type="RefSeq" id="WP_062661202.1">
    <property type="nucleotide sequence ID" value="NZ_FIZX01000001.1"/>
</dbReference>
<dbReference type="Pfam" id="PF07433">
    <property type="entry name" value="DUF1513"/>
    <property type="match status" value="1"/>
</dbReference>
<reference evidence="3" key="1">
    <citation type="submission" date="2016-02" db="EMBL/GenBank/DDBJ databases">
        <authorList>
            <person name="Rodrigo-Torres Lidia"/>
            <person name="Arahal R.David."/>
        </authorList>
    </citation>
    <scope>NUCLEOTIDE SEQUENCE [LARGE SCALE GENOMIC DNA]</scope>
    <source>
        <strain evidence="3">CECT 9029</strain>
    </source>
</reference>
<evidence type="ECO:0008006" key="4">
    <source>
        <dbReference type="Google" id="ProtNLM"/>
    </source>
</evidence>
<gene>
    <name evidence="2" type="ORF">GCE9029_00887</name>
</gene>
<accession>A0A128EVA6</accession>
<dbReference type="Proteomes" id="UP000071641">
    <property type="component" value="Unassembled WGS sequence"/>
</dbReference>
<keyword evidence="3" id="KW-1185">Reference proteome</keyword>
<sequence>MSVSQKRRRLLLSSLGLLTTGALAGGWRAYQNEADKAKPAFLGCAKTSDGSFAVTAVNTNGEVCFQTSLPGRGHGIAISHNWSLAYVFARRPGEFIESVDLETGTVRKTTSPPAGKFFYGHGDVLGNQLFVVEGDISTSVGSIGVYHTHRDGSLTRMREISGFGIGPHEMKVINGTTLAVAVGGIRTEGRKKLNLDSMQPSLVLIDIESGQVKEKHTLEDPKLSIRHLALSPKGDVVIAQQYQGDTENIVPLLAIKQHGRDITPLKASREQWTRFQQYIGSVACTESQIIATSPRGNCFGIWDLASGALIEMGSLVDASGAAAVKDCFALSAGSGRLVIRNHQKSIAFQSSSVVWDNHWVML</sequence>
<keyword evidence="1" id="KW-0732">Signal</keyword>
<name>A0A128EVA6_9GAMM</name>
<dbReference type="PIRSF" id="PIRSF028101">
    <property type="entry name" value="UCP028101"/>
    <property type="match status" value="1"/>
</dbReference>
<feature type="signal peptide" evidence="1">
    <location>
        <begin position="1"/>
        <end position="24"/>
    </location>
</feature>
<evidence type="ECO:0000256" key="1">
    <source>
        <dbReference type="SAM" id="SignalP"/>
    </source>
</evidence>
<proteinExistence type="predicted"/>
<dbReference type="STRING" id="1796497.GCE9029_00887"/>
<dbReference type="AlphaFoldDB" id="A0A128EVA6"/>
<dbReference type="InterPro" id="IPR008311">
    <property type="entry name" value="UCP028101"/>
</dbReference>
<dbReference type="Gene3D" id="2.130.10.10">
    <property type="entry name" value="YVTN repeat-like/Quinoprotein amine dehydrogenase"/>
    <property type="match status" value="1"/>
</dbReference>
<dbReference type="OrthoDB" id="5624218at2"/>
<dbReference type="InterPro" id="IPR015943">
    <property type="entry name" value="WD40/YVTN_repeat-like_dom_sf"/>
</dbReference>
<dbReference type="SUPFAM" id="SSF50969">
    <property type="entry name" value="YVTN repeat-like/Quinoprotein amine dehydrogenase"/>
    <property type="match status" value="1"/>
</dbReference>
<evidence type="ECO:0000313" key="3">
    <source>
        <dbReference type="Proteomes" id="UP000071641"/>
    </source>
</evidence>
<organism evidence="2 3">
    <name type="scientific">Grimontia celer</name>
    <dbReference type="NCBI Taxonomy" id="1796497"/>
    <lineage>
        <taxon>Bacteria</taxon>
        <taxon>Pseudomonadati</taxon>
        <taxon>Pseudomonadota</taxon>
        <taxon>Gammaproteobacteria</taxon>
        <taxon>Vibrionales</taxon>
        <taxon>Vibrionaceae</taxon>
        <taxon>Grimontia</taxon>
    </lineage>
</organism>
<evidence type="ECO:0000313" key="2">
    <source>
        <dbReference type="EMBL" id="CZF78519.1"/>
    </source>
</evidence>
<dbReference type="EMBL" id="FIZX01000001">
    <property type="protein sequence ID" value="CZF78519.1"/>
    <property type="molecule type" value="Genomic_DNA"/>
</dbReference>
<dbReference type="InterPro" id="IPR011044">
    <property type="entry name" value="Quino_amine_DH_bsu"/>
</dbReference>
<protein>
    <recommendedName>
        <fullName evidence="4">DUF1513 domain-containing protein</fullName>
    </recommendedName>
</protein>